<gene>
    <name evidence="6" type="ORF">R1sor_014326</name>
</gene>
<sequence>MEGLAALRQVVTPTTSSVRSFHPQRSPLGVGNGLRCPPTFRRKLSQGNLQFSRRSSKLKVHAKKQTFTSFDDMIANSDLPVLVDFYATWCGPCQFMAPILSDVGKTMSDKIRVVKVDTEKYPAVASRYGISALPTFVLFVDGKPIDWLEGAKQRQELIEHIEKVLAEETSRKQNAAT</sequence>
<dbReference type="AlphaFoldDB" id="A0ABD3HC38"/>
<dbReference type="InterPro" id="IPR005746">
    <property type="entry name" value="Thioredoxin"/>
</dbReference>
<evidence type="ECO:0000259" key="5">
    <source>
        <dbReference type="PROSITE" id="PS51352"/>
    </source>
</evidence>
<proteinExistence type="predicted"/>
<evidence type="ECO:0000256" key="2">
    <source>
        <dbReference type="ARBA" id="ARBA00022982"/>
    </source>
</evidence>
<organism evidence="6 7">
    <name type="scientific">Riccia sorocarpa</name>
    <dbReference type="NCBI Taxonomy" id="122646"/>
    <lineage>
        <taxon>Eukaryota</taxon>
        <taxon>Viridiplantae</taxon>
        <taxon>Streptophyta</taxon>
        <taxon>Embryophyta</taxon>
        <taxon>Marchantiophyta</taxon>
        <taxon>Marchantiopsida</taxon>
        <taxon>Marchantiidae</taxon>
        <taxon>Marchantiales</taxon>
        <taxon>Ricciaceae</taxon>
        <taxon>Riccia</taxon>
    </lineage>
</organism>
<evidence type="ECO:0000313" key="6">
    <source>
        <dbReference type="EMBL" id="KAL3688017.1"/>
    </source>
</evidence>
<accession>A0ABD3HC38</accession>
<keyword evidence="7" id="KW-1185">Reference proteome</keyword>
<dbReference type="Proteomes" id="UP001633002">
    <property type="component" value="Unassembled WGS sequence"/>
</dbReference>
<evidence type="ECO:0000313" key="7">
    <source>
        <dbReference type="Proteomes" id="UP001633002"/>
    </source>
</evidence>
<comment type="caution">
    <text evidence="6">The sequence shown here is derived from an EMBL/GenBank/DDBJ whole genome shotgun (WGS) entry which is preliminary data.</text>
</comment>
<dbReference type="PROSITE" id="PS51352">
    <property type="entry name" value="THIOREDOXIN_2"/>
    <property type="match status" value="1"/>
</dbReference>
<protein>
    <recommendedName>
        <fullName evidence="5">Thioredoxin domain-containing protein</fullName>
    </recommendedName>
</protein>
<dbReference type="Gene3D" id="3.40.30.10">
    <property type="entry name" value="Glutaredoxin"/>
    <property type="match status" value="1"/>
</dbReference>
<keyword evidence="4" id="KW-0676">Redox-active center</keyword>
<dbReference type="CDD" id="cd02947">
    <property type="entry name" value="TRX_family"/>
    <property type="match status" value="1"/>
</dbReference>
<dbReference type="InterPro" id="IPR036249">
    <property type="entry name" value="Thioredoxin-like_sf"/>
</dbReference>
<dbReference type="Pfam" id="PF00085">
    <property type="entry name" value="Thioredoxin"/>
    <property type="match status" value="1"/>
</dbReference>
<dbReference type="PROSITE" id="PS00194">
    <property type="entry name" value="THIOREDOXIN_1"/>
    <property type="match status" value="1"/>
</dbReference>
<dbReference type="FunFam" id="3.40.30.10:FF:000001">
    <property type="entry name" value="Thioredoxin"/>
    <property type="match status" value="1"/>
</dbReference>
<dbReference type="NCBIfam" id="TIGR01068">
    <property type="entry name" value="thioredoxin"/>
    <property type="match status" value="1"/>
</dbReference>
<evidence type="ECO:0000256" key="3">
    <source>
        <dbReference type="ARBA" id="ARBA00023157"/>
    </source>
</evidence>
<dbReference type="EMBL" id="JBJQOH010000004">
    <property type="protein sequence ID" value="KAL3688017.1"/>
    <property type="molecule type" value="Genomic_DNA"/>
</dbReference>
<dbReference type="InterPro" id="IPR013766">
    <property type="entry name" value="Thioredoxin_domain"/>
</dbReference>
<dbReference type="PANTHER" id="PTHR45663:SF15">
    <property type="entry name" value="THIOREDOXIN Y1, CHLOROPLASTIC"/>
    <property type="match status" value="1"/>
</dbReference>
<keyword evidence="1" id="KW-0813">Transport</keyword>
<reference evidence="6 7" key="1">
    <citation type="submission" date="2024-09" db="EMBL/GenBank/DDBJ databases">
        <title>Chromosome-scale assembly of Riccia sorocarpa.</title>
        <authorList>
            <person name="Paukszto L."/>
        </authorList>
    </citation>
    <scope>NUCLEOTIDE SEQUENCE [LARGE SCALE GENOMIC DNA]</scope>
    <source>
        <strain evidence="6">LP-2024</strain>
        <tissue evidence="6">Aerial parts of the thallus</tissue>
    </source>
</reference>
<evidence type="ECO:0000256" key="1">
    <source>
        <dbReference type="ARBA" id="ARBA00022448"/>
    </source>
</evidence>
<feature type="domain" description="Thioredoxin" evidence="5">
    <location>
        <begin position="31"/>
        <end position="166"/>
    </location>
</feature>
<dbReference type="PRINTS" id="PR00421">
    <property type="entry name" value="THIOREDOXIN"/>
</dbReference>
<evidence type="ECO:0000256" key="4">
    <source>
        <dbReference type="ARBA" id="ARBA00023284"/>
    </source>
</evidence>
<dbReference type="InterPro" id="IPR017937">
    <property type="entry name" value="Thioredoxin_CS"/>
</dbReference>
<keyword evidence="3" id="KW-1015">Disulfide bond</keyword>
<name>A0ABD3HC38_9MARC</name>
<keyword evidence="2" id="KW-0249">Electron transport</keyword>
<dbReference type="PANTHER" id="PTHR45663">
    <property type="entry name" value="GEO12009P1"/>
    <property type="match status" value="1"/>
</dbReference>
<dbReference type="SUPFAM" id="SSF52833">
    <property type="entry name" value="Thioredoxin-like"/>
    <property type="match status" value="1"/>
</dbReference>